<proteinExistence type="predicted"/>
<organism evidence="1 2">
    <name type="scientific">Anseongella ginsenosidimutans</name>
    <dbReference type="NCBI Taxonomy" id="496056"/>
    <lineage>
        <taxon>Bacteria</taxon>
        <taxon>Pseudomonadati</taxon>
        <taxon>Bacteroidota</taxon>
        <taxon>Sphingobacteriia</taxon>
        <taxon>Sphingobacteriales</taxon>
        <taxon>Sphingobacteriaceae</taxon>
        <taxon>Anseongella</taxon>
    </lineage>
</organism>
<sequence>MMGEQNQEKVIPIMPCPDIRPQVAFYQELGFEVLGVYTSPNPYASLKWNSIELHFYGNRKVVPTASENSTMCFLMVKDVDEVNRLFTTALKKYYGKIPRTGFPKITKVRNLIADRRFTLTDPGGNTLFIGTKSTEEDRFFRTLANPEYAKLFAVLYDVLYSKEDPKLAERMLPRYSAIGSSLQGLDKAKYLLVLADIQKQLGKQIENSELNQLISNSENSDDWRNIREKQIEILKQDD</sequence>
<dbReference type="InterPro" id="IPR029068">
    <property type="entry name" value="Glyas_Bleomycin-R_OHBP_Dase"/>
</dbReference>
<dbReference type="Proteomes" id="UP000295807">
    <property type="component" value="Unassembled WGS sequence"/>
</dbReference>
<keyword evidence="2" id="KW-1185">Reference proteome</keyword>
<evidence type="ECO:0008006" key="3">
    <source>
        <dbReference type="Google" id="ProtNLM"/>
    </source>
</evidence>
<dbReference type="OrthoDB" id="6624781at2"/>
<dbReference type="EMBL" id="SMAD01000001">
    <property type="protein sequence ID" value="TCS90112.1"/>
    <property type="molecule type" value="Genomic_DNA"/>
</dbReference>
<name>A0A4R3L133_9SPHI</name>
<dbReference type="RefSeq" id="WP_132127569.1">
    <property type="nucleotide sequence ID" value="NZ_CP042432.1"/>
</dbReference>
<gene>
    <name evidence="1" type="ORF">EDD80_101311</name>
</gene>
<comment type="caution">
    <text evidence="1">The sequence shown here is derived from an EMBL/GenBank/DDBJ whole genome shotgun (WGS) entry which is preliminary data.</text>
</comment>
<reference evidence="1 2" key="1">
    <citation type="submission" date="2019-03" db="EMBL/GenBank/DDBJ databases">
        <title>Genomic Encyclopedia of Type Strains, Phase IV (KMG-IV): sequencing the most valuable type-strain genomes for metagenomic binning, comparative biology and taxonomic classification.</title>
        <authorList>
            <person name="Goeker M."/>
        </authorList>
    </citation>
    <scope>NUCLEOTIDE SEQUENCE [LARGE SCALE GENOMIC DNA]</scope>
    <source>
        <strain evidence="1 2">DSM 21100</strain>
    </source>
</reference>
<protein>
    <recommendedName>
        <fullName evidence="3">Glyoxalase/bleomycin resistance protein/dioxygenase superfamily protein</fullName>
    </recommendedName>
</protein>
<accession>A0A4R3L133</accession>
<dbReference type="Gene3D" id="3.10.180.10">
    <property type="entry name" value="2,3-Dihydroxybiphenyl 1,2-Dioxygenase, domain 1"/>
    <property type="match status" value="1"/>
</dbReference>
<evidence type="ECO:0000313" key="2">
    <source>
        <dbReference type="Proteomes" id="UP000295807"/>
    </source>
</evidence>
<dbReference type="SUPFAM" id="SSF54593">
    <property type="entry name" value="Glyoxalase/Bleomycin resistance protein/Dihydroxybiphenyl dioxygenase"/>
    <property type="match status" value="1"/>
</dbReference>
<evidence type="ECO:0000313" key="1">
    <source>
        <dbReference type="EMBL" id="TCS90112.1"/>
    </source>
</evidence>
<dbReference type="AlphaFoldDB" id="A0A4R3L133"/>